<keyword evidence="4" id="KW-0472">Membrane</keyword>
<dbReference type="EMBL" id="SDMK01000001">
    <property type="protein sequence ID" value="RXS96751.1"/>
    <property type="molecule type" value="Genomic_DNA"/>
</dbReference>
<dbReference type="Gene3D" id="3.90.550.10">
    <property type="entry name" value="Spore Coat Polysaccharide Biosynthesis Protein SpsA, Chain A"/>
    <property type="match status" value="1"/>
</dbReference>
<feature type="transmembrane region" description="Helical" evidence="4">
    <location>
        <begin position="12"/>
        <end position="41"/>
    </location>
</feature>
<comment type="caution">
    <text evidence="5">The sequence shown here is derived from an EMBL/GenBank/DDBJ whole genome shotgun (WGS) entry which is preliminary data.</text>
</comment>
<evidence type="ECO:0000256" key="1">
    <source>
        <dbReference type="ARBA" id="ARBA00006739"/>
    </source>
</evidence>
<keyword evidence="4" id="KW-1133">Transmembrane helix</keyword>
<protein>
    <submittedName>
        <fullName evidence="5">Glycosyltransferase</fullName>
    </submittedName>
</protein>
<proteinExistence type="inferred from homology"/>
<dbReference type="PANTHER" id="PTHR43630:SF1">
    <property type="entry name" value="POLY-BETA-1,6-N-ACETYL-D-GLUCOSAMINE SYNTHASE"/>
    <property type="match status" value="1"/>
</dbReference>
<name>A0A4Q1SGT0_9BACT</name>
<organism evidence="5 6">
    <name type="scientific">Silvibacterium dinghuense</name>
    <dbReference type="NCBI Taxonomy" id="1560006"/>
    <lineage>
        <taxon>Bacteria</taxon>
        <taxon>Pseudomonadati</taxon>
        <taxon>Acidobacteriota</taxon>
        <taxon>Terriglobia</taxon>
        <taxon>Terriglobales</taxon>
        <taxon>Acidobacteriaceae</taxon>
        <taxon>Silvibacterium</taxon>
    </lineage>
</organism>
<dbReference type="AlphaFoldDB" id="A0A4Q1SGT0"/>
<feature type="transmembrane region" description="Helical" evidence="4">
    <location>
        <begin position="332"/>
        <end position="352"/>
    </location>
</feature>
<dbReference type="PANTHER" id="PTHR43630">
    <property type="entry name" value="POLY-BETA-1,6-N-ACETYL-D-GLUCOSAMINE SYNTHASE"/>
    <property type="match status" value="1"/>
</dbReference>
<dbReference type="OrthoDB" id="9797391at2"/>
<evidence type="ECO:0000313" key="6">
    <source>
        <dbReference type="Proteomes" id="UP000290253"/>
    </source>
</evidence>
<dbReference type="Proteomes" id="UP000290253">
    <property type="component" value="Unassembled WGS sequence"/>
</dbReference>
<dbReference type="GO" id="GO:0016757">
    <property type="term" value="F:glycosyltransferase activity"/>
    <property type="evidence" value="ECO:0007669"/>
    <property type="project" value="UniProtKB-KW"/>
</dbReference>
<accession>A0A4Q1SGT0</accession>
<keyword evidence="4" id="KW-0812">Transmembrane</keyword>
<keyword evidence="2" id="KW-0328">Glycosyltransferase</keyword>
<evidence type="ECO:0000313" key="5">
    <source>
        <dbReference type="EMBL" id="RXS96751.1"/>
    </source>
</evidence>
<reference evidence="5 6" key="1">
    <citation type="journal article" date="2016" name="Int. J. Syst. Evol. Microbiol.">
        <title>Acidipila dinghuensis sp. nov., an acidobacterium isolated from forest soil.</title>
        <authorList>
            <person name="Jiang Y.W."/>
            <person name="Wang J."/>
            <person name="Chen M.H."/>
            <person name="Lv Y.Y."/>
            <person name="Qiu L.H."/>
        </authorList>
    </citation>
    <scope>NUCLEOTIDE SEQUENCE [LARGE SCALE GENOMIC DNA]</scope>
    <source>
        <strain evidence="5 6">DHOF10</strain>
    </source>
</reference>
<sequence>MTTVGLGSSMNIFFLLIAVVLITATLPLVLELLIVTSALFVPRRRTKLPPTQKLRRLTIVVPAHNEDLLVARCVTSLRASAGQAAQILVVAHNCTDTTAELAREAGAEVLVFDDPAARGKGHALRVGFAAALAAGADALAVVDADSTVSANFVPMIHQALSEGADALQCRYEMKSLSDKGNSGLASLAFRGFTFIRPMGRDRLGFSAGILGNGFALTAKTLREVPYEAFSLVEDLEYHLHLLLAHKRVRFIEYAVVSAELPVARTAEVSQRARWEGGRIRVAKMWTGPLLREILRGRLSMIEPLMDITGMPLAFGVSALIMVSILPLPVARIYGLFSLALVLTHVLLAAWAGPHFFRTLRLLAMAPFYILWKFRLVPRLIRASHSEAAWIRTSR</sequence>
<gene>
    <name evidence="5" type="ORF">ESZ00_02030</name>
</gene>
<evidence type="ECO:0000256" key="4">
    <source>
        <dbReference type="SAM" id="Phobius"/>
    </source>
</evidence>
<evidence type="ECO:0000256" key="2">
    <source>
        <dbReference type="ARBA" id="ARBA00022676"/>
    </source>
</evidence>
<comment type="similarity">
    <text evidence="1">Belongs to the glycosyltransferase 2 family.</text>
</comment>
<keyword evidence="3 5" id="KW-0808">Transferase</keyword>
<dbReference type="InterPro" id="IPR029044">
    <property type="entry name" value="Nucleotide-diphossugar_trans"/>
</dbReference>
<keyword evidence="6" id="KW-1185">Reference proteome</keyword>
<dbReference type="SUPFAM" id="SSF53448">
    <property type="entry name" value="Nucleotide-diphospho-sugar transferases"/>
    <property type="match status" value="1"/>
</dbReference>
<dbReference type="Pfam" id="PF13641">
    <property type="entry name" value="Glyco_tranf_2_3"/>
    <property type="match status" value="1"/>
</dbReference>
<feature type="transmembrane region" description="Helical" evidence="4">
    <location>
        <begin position="304"/>
        <end position="326"/>
    </location>
</feature>
<dbReference type="CDD" id="cd06438">
    <property type="entry name" value="EpsO_like"/>
    <property type="match status" value="1"/>
</dbReference>
<evidence type="ECO:0000256" key="3">
    <source>
        <dbReference type="ARBA" id="ARBA00022679"/>
    </source>
</evidence>